<dbReference type="RefSeq" id="WP_253762806.1">
    <property type="nucleotide sequence ID" value="NZ_JAMZDZ010000001.1"/>
</dbReference>
<dbReference type="Proteomes" id="UP001595816">
    <property type="component" value="Unassembled WGS sequence"/>
</dbReference>
<evidence type="ECO:0000256" key="2">
    <source>
        <dbReference type="ARBA" id="ARBA00008520"/>
    </source>
</evidence>
<dbReference type="NCBIfam" id="TIGR03851">
    <property type="entry name" value="chitin_NgcE"/>
    <property type="match status" value="1"/>
</dbReference>
<dbReference type="Gene3D" id="3.40.190.10">
    <property type="entry name" value="Periplasmic binding protein-like II"/>
    <property type="match status" value="1"/>
</dbReference>
<evidence type="ECO:0000256" key="5">
    <source>
        <dbReference type="SAM" id="SignalP"/>
    </source>
</evidence>
<keyword evidence="4 5" id="KW-0732">Signal</keyword>
<dbReference type="InterPro" id="IPR006311">
    <property type="entry name" value="TAT_signal"/>
</dbReference>
<protein>
    <submittedName>
        <fullName evidence="6">N-acetylglucosamine/diacetylchitobiose ABC transporter substrate-binding protein</fullName>
    </submittedName>
</protein>
<dbReference type="SUPFAM" id="SSF53850">
    <property type="entry name" value="Periplasmic binding protein-like II"/>
    <property type="match status" value="1"/>
</dbReference>
<organism evidence="6 7">
    <name type="scientific">Hamadaea flava</name>
    <dbReference type="NCBI Taxonomy" id="1742688"/>
    <lineage>
        <taxon>Bacteria</taxon>
        <taxon>Bacillati</taxon>
        <taxon>Actinomycetota</taxon>
        <taxon>Actinomycetes</taxon>
        <taxon>Micromonosporales</taxon>
        <taxon>Micromonosporaceae</taxon>
        <taxon>Hamadaea</taxon>
    </lineage>
</organism>
<feature type="signal peptide" evidence="5">
    <location>
        <begin position="1"/>
        <end position="30"/>
    </location>
</feature>
<dbReference type="InterPro" id="IPR022386">
    <property type="entry name" value="Chitin_NgcE"/>
</dbReference>
<keyword evidence="7" id="KW-1185">Reference proteome</keyword>
<dbReference type="PROSITE" id="PS51318">
    <property type="entry name" value="TAT"/>
    <property type="match status" value="1"/>
</dbReference>
<feature type="chain" id="PRO_5047420963" evidence="5">
    <location>
        <begin position="31"/>
        <end position="472"/>
    </location>
</feature>
<keyword evidence="3" id="KW-0813">Transport</keyword>
<dbReference type="PANTHER" id="PTHR43649">
    <property type="entry name" value="ARABINOSE-BINDING PROTEIN-RELATED"/>
    <property type="match status" value="1"/>
</dbReference>
<proteinExistence type="inferred from homology"/>
<comment type="caution">
    <text evidence="6">The sequence shown here is derived from an EMBL/GenBank/DDBJ whole genome shotgun (WGS) entry which is preliminary data.</text>
</comment>
<evidence type="ECO:0000313" key="6">
    <source>
        <dbReference type="EMBL" id="MFC4135003.1"/>
    </source>
</evidence>
<gene>
    <name evidence="6" type="primary">ngcE</name>
    <name evidence="6" type="ORF">ACFOZ4_30705</name>
</gene>
<evidence type="ECO:0000313" key="7">
    <source>
        <dbReference type="Proteomes" id="UP001595816"/>
    </source>
</evidence>
<evidence type="ECO:0000256" key="4">
    <source>
        <dbReference type="ARBA" id="ARBA00022729"/>
    </source>
</evidence>
<comment type="similarity">
    <text evidence="2">Belongs to the bacterial solute-binding protein 1 family.</text>
</comment>
<dbReference type="Pfam" id="PF13416">
    <property type="entry name" value="SBP_bac_8"/>
    <property type="match status" value="1"/>
</dbReference>
<dbReference type="InterPro" id="IPR050490">
    <property type="entry name" value="Bact_solute-bd_prot1"/>
</dbReference>
<sequence length="472" mass="50687">MSHTSLSRRTVLRRAAAAGLLATPAAGFLAACASSDTSGDTGSGTTGKTKDNPFGVDAKKNVDAVVFDGGFGQEYAKGYASLYEQKYSGSKVGITWSKEILTDMQPRFTGNTAPDVINNSSPKTLDLATIVDQLTDLTELYDAPSIDDPNVKIRDTLLAGTIESGLFNDKPYTLNAAYTVYGFFHDQTLFDAKGWKVPTTWEEFLALAENAKKEGIAAFTHQGKYPWYMYNVITDWIWKVGGKEAIFAIDNLEPGAWQSDAVKTVIDHIHEMLGKGYVQAGAAALDHTTTQQAVIDRKALFIPCGTWLEGEMAKTLRSDTKLEVSAQWRLTASDKSPYGTVRAAAGEGWIVPKTGKNPAGGLEFLRIMLSKAGARKFAELTKSLPVVKGAADGLTGSSQFVSANKVLSAANGNVVSVRFDGWYKDLYTALEGAITNLMSGKGGAAEFTTAMQKAADKIAADPNVKKQPKRTA</sequence>
<name>A0ABV8LXD4_9ACTN</name>
<reference evidence="7" key="1">
    <citation type="journal article" date="2019" name="Int. J. Syst. Evol. Microbiol.">
        <title>The Global Catalogue of Microorganisms (GCM) 10K type strain sequencing project: providing services to taxonomists for standard genome sequencing and annotation.</title>
        <authorList>
            <consortium name="The Broad Institute Genomics Platform"/>
            <consortium name="The Broad Institute Genome Sequencing Center for Infectious Disease"/>
            <person name="Wu L."/>
            <person name="Ma J."/>
        </authorList>
    </citation>
    <scope>NUCLEOTIDE SEQUENCE [LARGE SCALE GENOMIC DNA]</scope>
    <source>
        <strain evidence="7">CGMCC 4.7289</strain>
    </source>
</reference>
<dbReference type="PANTHER" id="PTHR43649:SF31">
    <property type="entry name" value="SN-GLYCEROL-3-PHOSPHATE-BINDING PERIPLASMIC PROTEIN UGPB"/>
    <property type="match status" value="1"/>
</dbReference>
<dbReference type="InterPro" id="IPR006059">
    <property type="entry name" value="SBP"/>
</dbReference>
<evidence type="ECO:0000256" key="1">
    <source>
        <dbReference type="ARBA" id="ARBA00004196"/>
    </source>
</evidence>
<evidence type="ECO:0000256" key="3">
    <source>
        <dbReference type="ARBA" id="ARBA00022448"/>
    </source>
</evidence>
<comment type="subcellular location">
    <subcellularLocation>
        <location evidence="1">Cell envelope</location>
    </subcellularLocation>
</comment>
<accession>A0ABV8LXD4</accession>
<dbReference type="EMBL" id="JBHSAY010000020">
    <property type="protein sequence ID" value="MFC4135003.1"/>
    <property type="molecule type" value="Genomic_DNA"/>
</dbReference>